<dbReference type="InterPro" id="IPR025404">
    <property type="entry name" value="DUF4130"/>
</dbReference>
<dbReference type="Pfam" id="PF13566">
    <property type="entry name" value="DUF4130"/>
    <property type="match status" value="1"/>
</dbReference>
<protein>
    <submittedName>
        <fullName evidence="2">Domain often clustered or fused with uracil-DNA glycosylase</fullName>
    </submittedName>
</protein>
<sequence>MIVLKYDGTFEGFLTVVFECYKRKLEPYNIIRASGSQEVLFTESEYIATQHGKAGRVWQGVRKRLPRRSLQLPYRAFLSEFPEVEMNLFRFFQRLFDSEACVETDFSDPSVLSLRKLDKKVSFEAMRMLQFVRFQKTKDNIFFAAIEPQFDVIPLIINHFKSRFAGQQWLIYDLKRDYGIFYNLKEVEEVTLSTKQFHPINGKVSPNILQEQEAEYKTLWRDYFNHINIKERKNLKVQRQHMPRRYWKFLPEVSGG</sequence>
<evidence type="ECO:0000259" key="1">
    <source>
        <dbReference type="Pfam" id="PF13566"/>
    </source>
</evidence>
<feature type="domain" description="DUF4130" evidence="1">
    <location>
        <begin position="83"/>
        <end position="252"/>
    </location>
</feature>
<evidence type="ECO:0000313" key="2">
    <source>
        <dbReference type="EMBL" id="VAW19532.1"/>
    </source>
</evidence>
<name>A0A3B0TYT3_9ZZZZ</name>
<organism evidence="2">
    <name type="scientific">hydrothermal vent metagenome</name>
    <dbReference type="NCBI Taxonomy" id="652676"/>
    <lineage>
        <taxon>unclassified sequences</taxon>
        <taxon>metagenomes</taxon>
        <taxon>ecological metagenomes</taxon>
    </lineage>
</organism>
<dbReference type="EMBL" id="UOEP01000100">
    <property type="protein sequence ID" value="VAW19532.1"/>
    <property type="molecule type" value="Genomic_DNA"/>
</dbReference>
<accession>A0A3B0TYT3</accession>
<proteinExistence type="predicted"/>
<gene>
    <name evidence="2" type="ORF">MNBD_BACTEROID01-2552</name>
</gene>
<reference evidence="2" key="1">
    <citation type="submission" date="2018-06" db="EMBL/GenBank/DDBJ databases">
        <authorList>
            <person name="Zhirakovskaya E."/>
        </authorList>
    </citation>
    <scope>NUCLEOTIDE SEQUENCE</scope>
</reference>
<dbReference type="InterPro" id="IPR023875">
    <property type="entry name" value="DNA_repair_put"/>
</dbReference>
<dbReference type="AlphaFoldDB" id="A0A3B0TYT3"/>
<dbReference type="NCBIfam" id="TIGR03915">
    <property type="entry name" value="SAM_7_link_chp"/>
    <property type="match status" value="1"/>
</dbReference>